<keyword evidence="1" id="KW-0285">Flavoprotein</keyword>
<sequence length="274" mass="30835">MFKNISVIMCVQTITLEVNIKKILCISGSPIKNSNTDRMLKTIADQTGFEYDFIKLSDWVVRPCLACKACVTTNRCVQKDDFEEISNLILGAEVVIFGVYTPYGMIDAFSKALLERLWSMRHINSLNSGKFAITVVTSANKNTAEQVNQQIMMEMVMEKFILLDQLVINGTIPCFTCGKGDICGNSAAPMQVGENGIVSDSNCFDVETQSVFEKGKKLGKLLGDYLRNDPAFDKEGYQKNINKMMGQIMPVMDQGMRQWREDELKKVNMQIKKN</sequence>
<accession>A0ABR6WT63</accession>
<dbReference type="InterPro" id="IPR029039">
    <property type="entry name" value="Flavoprotein-like_sf"/>
</dbReference>
<dbReference type="InterPro" id="IPR051796">
    <property type="entry name" value="ISF_SsuE-like"/>
</dbReference>
<feature type="domain" description="NADPH-dependent FMN reductase-like" evidence="3">
    <location>
        <begin position="22"/>
        <end position="153"/>
    </location>
</feature>
<dbReference type="InterPro" id="IPR005025">
    <property type="entry name" value="FMN_Rdtase-like_dom"/>
</dbReference>
<keyword evidence="2" id="KW-0288">FMN</keyword>
<organism evidence="4 5">
    <name type="scientific">Acetobacterium fimetarium</name>
    <dbReference type="NCBI Taxonomy" id="52691"/>
    <lineage>
        <taxon>Bacteria</taxon>
        <taxon>Bacillati</taxon>
        <taxon>Bacillota</taxon>
        <taxon>Clostridia</taxon>
        <taxon>Eubacteriales</taxon>
        <taxon>Eubacteriaceae</taxon>
        <taxon>Acetobacterium</taxon>
    </lineage>
</organism>
<evidence type="ECO:0000259" key="3">
    <source>
        <dbReference type="Pfam" id="PF03358"/>
    </source>
</evidence>
<proteinExistence type="predicted"/>
<evidence type="ECO:0000256" key="2">
    <source>
        <dbReference type="ARBA" id="ARBA00022643"/>
    </source>
</evidence>
<keyword evidence="5" id="KW-1185">Reference proteome</keyword>
<dbReference type="SUPFAM" id="SSF52218">
    <property type="entry name" value="Flavoproteins"/>
    <property type="match status" value="1"/>
</dbReference>
<protein>
    <submittedName>
        <fullName evidence="4">Flavodoxin family protein</fullName>
    </submittedName>
</protein>
<dbReference type="RefSeq" id="WP_083439578.1">
    <property type="nucleotide sequence ID" value="NZ_WJBC01000003.1"/>
</dbReference>
<gene>
    <name evidence="4" type="ORF">GH808_03070</name>
</gene>
<dbReference type="EMBL" id="WJBC01000003">
    <property type="protein sequence ID" value="MBC3803416.1"/>
    <property type="molecule type" value="Genomic_DNA"/>
</dbReference>
<evidence type="ECO:0000256" key="1">
    <source>
        <dbReference type="ARBA" id="ARBA00022630"/>
    </source>
</evidence>
<evidence type="ECO:0000313" key="4">
    <source>
        <dbReference type="EMBL" id="MBC3803416.1"/>
    </source>
</evidence>
<dbReference type="Gene3D" id="3.40.50.360">
    <property type="match status" value="1"/>
</dbReference>
<comment type="caution">
    <text evidence="4">The sequence shown here is derived from an EMBL/GenBank/DDBJ whole genome shotgun (WGS) entry which is preliminary data.</text>
</comment>
<reference evidence="4 5" key="1">
    <citation type="journal article" date="2020" name="mSystems">
        <title>Defining Genomic and Predicted Metabolic Features of the Acetobacterium Genus.</title>
        <authorList>
            <person name="Ross D.E."/>
            <person name="Marshall C.W."/>
            <person name="Gulliver D."/>
            <person name="May H.D."/>
            <person name="Norman R.S."/>
        </authorList>
    </citation>
    <scope>NUCLEOTIDE SEQUENCE [LARGE SCALE GENOMIC DNA]</scope>
    <source>
        <strain evidence="4 5">DSM 8238</strain>
    </source>
</reference>
<dbReference type="Pfam" id="PF03358">
    <property type="entry name" value="FMN_red"/>
    <property type="match status" value="1"/>
</dbReference>
<dbReference type="Proteomes" id="UP000603234">
    <property type="component" value="Unassembled WGS sequence"/>
</dbReference>
<name>A0ABR6WT63_9FIRM</name>
<evidence type="ECO:0000313" key="5">
    <source>
        <dbReference type="Proteomes" id="UP000603234"/>
    </source>
</evidence>
<dbReference type="PANTHER" id="PTHR43278">
    <property type="entry name" value="NAD(P)H-DEPENDENT FMN-CONTAINING OXIDOREDUCTASE YWQN-RELATED"/>
    <property type="match status" value="1"/>
</dbReference>
<dbReference type="PANTHER" id="PTHR43278:SF1">
    <property type="entry name" value="IRON-SULFUR FLAVOPROTEIN MJ1083"/>
    <property type="match status" value="1"/>
</dbReference>